<dbReference type="Proteomes" id="UP000887576">
    <property type="component" value="Unplaced"/>
</dbReference>
<proteinExistence type="predicted"/>
<sequence length="270" mass="29662">MSDDEDDIGMSPGETNETTPLKGKCSPLKLEMTPPLIPYNRVPASAIPDRLINTKKQLRKYASETCFGTSAVQAMNMVAGNSCGSNNSSNNGSEDLPTPPIGDSREIRTPSRIFHVRPVPTSSRISNGSSANAVINKINHRKRQDSDDASGSVISETTIASGGTMTPVSRKNLRFKMKRPKSTGNMGFPMPNHGVIFAENCREATTSVATMNYDPSFTSATIHSLESQNHQMVQMLDERRPSNFYMMDDDSIHEFDEDVTGKLENFLTKH</sequence>
<organism evidence="1 2">
    <name type="scientific">Panagrolaimus sp. JU765</name>
    <dbReference type="NCBI Taxonomy" id="591449"/>
    <lineage>
        <taxon>Eukaryota</taxon>
        <taxon>Metazoa</taxon>
        <taxon>Ecdysozoa</taxon>
        <taxon>Nematoda</taxon>
        <taxon>Chromadorea</taxon>
        <taxon>Rhabditida</taxon>
        <taxon>Tylenchina</taxon>
        <taxon>Panagrolaimomorpha</taxon>
        <taxon>Panagrolaimoidea</taxon>
        <taxon>Panagrolaimidae</taxon>
        <taxon>Panagrolaimus</taxon>
    </lineage>
</organism>
<accession>A0AC34QCF8</accession>
<name>A0AC34QCF8_9BILA</name>
<evidence type="ECO:0000313" key="1">
    <source>
        <dbReference type="Proteomes" id="UP000887576"/>
    </source>
</evidence>
<reference evidence="2" key="1">
    <citation type="submission" date="2022-11" db="UniProtKB">
        <authorList>
            <consortium name="WormBaseParasite"/>
        </authorList>
    </citation>
    <scope>IDENTIFICATION</scope>
</reference>
<dbReference type="WBParaSite" id="JU765_v2.g15134.t1">
    <property type="protein sequence ID" value="JU765_v2.g15134.t1"/>
    <property type="gene ID" value="JU765_v2.g15134"/>
</dbReference>
<protein>
    <submittedName>
        <fullName evidence="2">Uncharacterized protein</fullName>
    </submittedName>
</protein>
<evidence type="ECO:0000313" key="2">
    <source>
        <dbReference type="WBParaSite" id="JU765_v2.g15134.t1"/>
    </source>
</evidence>